<dbReference type="RefSeq" id="WP_215609928.1">
    <property type="nucleotide sequence ID" value="NZ_JADOES010000034.1"/>
</dbReference>
<dbReference type="Pfam" id="PF09655">
    <property type="entry name" value="Nitr_red_assoc"/>
    <property type="match status" value="1"/>
</dbReference>
<comment type="caution">
    <text evidence="1">The sequence shown here is derived from an EMBL/GenBank/DDBJ whole genome shotgun (WGS) entry which is preliminary data.</text>
</comment>
<reference evidence="1" key="1">
    <citation type="submission" date="2020-11" db="EMBL/GenBank/DDBJ databases">
        <authorList>
            <person name="Konstantinou D."/>
            <person name="Gkelis S."/>
            <person name="Popin R."/>
            <person name="Fewer D."/>
            <person name="Sivonen K."/>
        </authorList>
    </citation>
    <scope>NUCLEOTIDE SEQUENCE</scope>
    <source>
        <strain evidence="1">TAU-MAC 1115</strain>
    </source>
</reference>
<name>A0A947DH91_9CYAN</name>
<accession>A0A947DH91</accession>
<organism evidence="1 2">
    <name type="scientific">Leptothoe spongobia TAU-MAC 1115</name>
    <dbReference type="NCBI Taxonomy" id="1967444"/>
    <lineage>
        <taxon>Bacteria</taxon>
        <taxon>Bacillati</taxon>
        <taxon>Cyanobacteriota</taxon>
        <taxon>Cyanophyceae</taxon>
        <taxon>Nodosilineales</taxon>
        <taxon>Cymatolegaceae</taxon>
        <taxon>Leptothoe</taxon>
        <taxon>Leptothoe spongobia</taxon>
    </lineage>
</organism>
<protein>
    <submittedName>
        <fullName evidence="1">Nitrate reductase associated protein</fullName>
    </submittedName>
</protein>
<keyword evidence="2" id="KW-1185">Reference proteome</keyword>
<dbReference type="InterPro" id="IPR013481">
    <property type="entry name" value="NarM"/>
</dbReference>
<evidence type="ECO:0000313" key="1">
    <source>
        <dbReference type="EMBL" id="MBT9316861.1"/>
    </source>
</evidence>
<reference evidence="1" key="2">
    <citation type="journal article" date="2021" name="Mar. Drugs">
        <title>Genome Reduction and Secondary Metabolism of the Marine Sponge-Associated Cyanobacterium Leptothoe.</title>
        <authorList>
            <person name="Konstantinou D."/>
            <person name="Popin R.V."/>
            <person name="Fewer D.P."/>
            <person name="Sivonen K."/>
            <person name="Gkelis S."/>
        </authorList>
    </citation>
    <scope>NUCLEOTIDE SEQUENCE</scope>
    <source>
        <strain evidence="1">TAU-MAC 1115</strain>
    </source>
</reference>
<dbReference type="EMBL" id="JADOES010000034">
    <property type="protein sequence ID" value="MBT9316861.1"/>
    <property type="molecule type" value="Genomic_DNA"/>
</dbReference>
<evidence type="ECO:0000313" key="2">
    <source>
        <dbReference type="Proteomes" id="UP000717364"/>
    </source>
</evidence>
<dbReference type="AlphaFoldDB" id="A0A947DH91"/>
<dbReference type="Proteomes" id="UP000717364">
    <property type="component" value="Unassembled WGS sequence"/>
</dbReference>
<dbReference type="NCBIfam" id="TIGR02664">
    <property type="entry name" value="nitr_red_assoc"/>
    <property type="match status" value="1"/>
</dbReference>
<proteinExistence type="predicted"/>
<sequence length="150" mass="17612">MTQFFRFEADFVDSLRCIPMQVRYKLDTCGIKLKLHQWSKFSERDRRLLAEIPCQTAEDIQIYREHLQQLVKTRVGEVAKDLPIEANPDWEKITTIPASVAEKADETGVNLNLEHWQTLTDIQRFALIKLSRSNHENRNFLPALKEFQVV</sequence>
<gene>
    <name evidence="1" type="ORF">IXB50_15640</name>
</gene>